<accession>A0A6I6JTU3</accession>
<dbReference type="AlphaFoldDB" id="A0A6I6JTU3"/>
<gene>
    <name evidence="3" type="ORF">GM418_20310</name>
</gene>
<dbReference type="InterPro" id="IPR055682">
    <property type="entry name" value="DUF7258"/>
</dbReference>
<dbReference type="Proteomes" id="UP000428260">
    <property type="component" value="Chromosome"/>
</dbReference>
<evidence type="ECO:0000259" key="2">
    <source>
        <dbReference type="Pfam" id="PF23919"/>
    </source>
</evidence>
<feature type="domain" description="DUF7258" evidence="2">
    <location>
        <begin position="1"/>
        <end position="76"/>
    </location>
</feature>
<organism evidence="3 4">
    <name type="scientific">Maribellus comscasis</name>
    <dbReference type="NCBI Taxonomy" id="2681766"/>
    <lineage>
        <taxon>Bacteria</taxon>
        <taxon>Pseudomonadati</taxon>
        <taxon>Bacteroidota</taxon>
        <taxon>Bacteroidia</taxon>
        <taxon>Marinilabiliales</taxon>
        <taxon>Prolixibacteraceae</taxon>
        <taxon>Maribellus</taxon>
    </lineage>
</organism>
<dbReference type="KEGG" id="mcos:GM418_20310"/>
<evidence type="ECO:0000313" key="3">
    <source>
        <dbReference type="EMBL" id="QGY45931.1"/>
    </source>
</evidence>
<dbReference type="Pfam" id="PF22273">
    <property type="entry name" value="DUF6956"/>
    <property type="match status" value="1"/>
</dbReference>
<reference evidence="3 4" key="1">
    <citation type="submission" date="2019-11" db="EMBL/GenBank/DDBJ databases">
        <authorList>
            <person name="Zheng R.K."/>
            <person name="Sun C.M."/>
        </authorList>
    </citation>
    <scope>NUCLEOTIDE SEQUENCE [LARGE SCALE GENOMIC DNA]</scope>
    <source>
        <strain evidence="3 4">WC007</strain>
    </source>
</reference>
<protein>
    <submittedName>
        <fullName evidence="3">Uncharacterized protein</fullName>
    </submittedName>
</protein>
<dbReference type="InterPro" id="IPR054231">
    <property type="entry name" value="DUF6956"/>
</dbReference>
<dbReference type="RefSeq" id="WP_158869070.1">
    <property type="nucleotide sequence ID" value="NZ_CP046401.1"/>
</dbReference>
<keyword evidence="4" id="KW-1185">Reference proteome</keyword>
<sequence length="158" mass="18825">MKSTEVNNSIIGKRCKCIFTGMMVTGVIEEITKDQHAAHVKVRFDEPHVWGNEQFEYNWSFARLSDGFGSLRYLEIIDDKYQTIRVFFSKTIREIDRDFVRDYTKWQRVNLKEWVDNYESSRFTQISECSTIITSDDTVHLIEWLKRNIQVKSIEELI</sequence>
<evidence type="ECO:0000259" key="1">
    <source>
        <dbReference type="Pfam" id="PF22273"/>
    </source>
</evidence>
<evidence type="ECO:0000313" key="4">
    <source>
        <dbReference type="Proteomes" id="UP000428260"/>
    </source>
</evidence>
<proteinExistence type="predicted"/>
<feature type="domain" description="DUF6956" evidence="1">
    <location>
        <begin position="78"/>
        <end position="156"/>
    </location>
</feature>
<dbReference type="EMBL" id="CP046401">
    <property type="protein sequence ID" value="QGY45931.1"/>
    <property type="molecule type" value="Genomic_DNA"/>
</dbReference>
<name>A0A6I6JTU3_9BACT</name>
<dbReference type="Pfam" id="PF23919">
    <property type="entry name" value="DUF7258"/>
    <property type="match status" value="1"/>
</dbReference>